<name>A0ABQ9Y1S9_9EUKA</name>
<dbReference type="SUPFAM" id="SSF52540">
    <property type="entry name" value="P-loop containing nucleoside triphosphate hydrolases"/>
    <property type="match status" value="1"/>
</dbReference>
<keyword evidence="8" id="KW-1185">Reference proteome</keyword>
<evidence type="ECO:0000256" key="2">
    <source>
        <dbReference type="ARBA" id="ARBA00022679"/>
    </source>
</evidence>
<evidence type="ECO:0000259" key="6">
    <source>
        <dbReference type="Pfam" id="PF12874"/>
    </source>
</evidence>
<keyword evidence="3" id="KW-0547">Nucleotide-binding</keyword>
<accession>A0ABQ9Y1S9</accession>
<dbReference type="InterPro" id="IPR018022">
    <property type="entry name" value="IPT"/>
</dbReference>
<comment type="caution">
    <text evidence="7">The sequence shown here is derived from an EMBL/GenBank/DDBJ whole genome shotgun (WGS) entry which is preliminary data.</text>
</comment>
<dbReference type="PANTHER" id="PTHR11088:SF89">
    <property type="entry name" value="TRNA DIMETHYLALLYLTRANSFERASE"/>
    <property type="match status" value="1"/>
</dbReference>
<dbReference type="PANTHER" id="PTHR11088">
    <property type="entry name" value="TRNA DIMETHYLALLYLTRANSFERASE"/>
    <property type="match status" value="1"/>
</dbReference>
<dbReference type="InterPro" id="IPR039657">
    <property type="entry name" value="Dimethylallyltransferase"/>
</dbReference>
<dbReference type="Gene3D" id="3.30.160.60">
    <property type="entry name" value="Classic Zinc Finger"/>
    <property type="match status" value="1"/>
</dbReference>
<dbReference type="Pfam" id="PF12874">
    <property type="entry name" value="zf-met"/>
    <property type="match status" value="1"/>
</dbReference>
<dbReference type="InterPro" id="IPR027417">
    <property type="entry name" value="P-loop_NTPase"/>
</dbReference>
<evidence type="ECO:0000256" key="1">
    <source>
        <dbReference type="ARBA" id="ARBA00005842"/>
    </source>
</evidence>
<evidence type="ECO:0000256" key="4">
    <source>
        <dbReference type="ARBA" id="ARBA00022840"/>
    </source>
</evidence>
<dbReference type="InterPro" id="IPR013087">
    <property type="entry name" value="Znf_C2H2_type"/>
</dbReference>
<dbReference type="EC" id="2.5.1.75" evidence="7"/>
<dbReference type="EMBL" id="JARBJD010000044">
    <property type="protein sequence ID" value="KAK2957649.1"/>
    <property type="molecule type" value="Genomic_DNA"/>
</dbReference>
<dbReference type="HAMAP" id="MF_00185">
    <property type="entry name" value="IPP_trans"/>
    <property type="match status" value="1"/>
</dbReference>
<dbReference type="InterPro" id="IPR036236">
    <property type="entry name" value="Znf_C2H2_sf"/>
</dbReference>
<sequence>MTTNDQLHPTLSPSKSKPQIICIIGSTGTGKSSFGIRLADAIHGEIINADAMQCYSGLPISTNKPSQSEMERVPHHLFSFLNPHQSSQQFTIVDYLDCVDKCISDILSRQKVPIIVGGTHYYIEHLLRRDLDSLHPHTEPTDRFTTYKKRKPLDISPSNSPSSPTRFPYDALLLWMDASQNIERLNQNLDIRIDEMEKRGLLLEVTSFYQDTQQFLRKKTIVNDGEKREKLDTPGKGEPLHHLTLETTREEDSNELSELPVNTTHGIYQAIGFKEFLPFLTNSAEFTECIASLKRTTRNYAKKQTKFITSRLLPQPPNAELSVNDSDTPWTVFSLNIFQEPEPLLTLGITIAHAFLSHSLPELADDVSSLVRYKPTPPPVMGPDGTTMRTHDVQFCEVCNKSIAGLTEWKQHLDSRSHRTCLSKQKRKEKKRAQSEAIKDREPDT</sequence>
<gene>
    <name evidence="7" type="ORF">BLNAU_7304</name>
</gene>
<dbReference type="Pfam" id="PF01715">
    <property type="entry name" value="IPPT"/>
    <property type="match status" value="2"/>
</dbReference>
<evidence type="ECO:0000256" key="3">
    <source>
        <dbReference type="ARBA" id="ARBA00022741"/>
    </source>
</evidence>
<keyword evidence="2 7" id="KW-0808">Transferase</keyword>
<evidence type="ECO:0000256" key="5">
    <source>
        <dbReference type="SAM" id="MobiDB-lite"/>
    </source>
</evidence>
<feature type="compositionally biased region" description="Basic residues" evidence="5">
    <location>
        <begin position="418"/>
        <end position="431"/>
    </location>
</feature>
<evidence type="ECO:0000313" key="7">
    <source>
        <dbReference type="EMBL" id="KAK2957649.1"/>
    </source>
</evidence>
<protein>
    <submittedName>
        <fullName evidence="7">tRNA dimethylallyltransferase</fullName>
        <ecNumber evidence="7">2.5.1.75</ecNumber>
    </submittedName>
</protein>
<feature type="compositionally biased region" description="Basic and acidic residues" evidence="5">
    <location>
        <begin position="432"/>
        <end position="445"/>
    </location>
</feature>
<dbReference type="Gene3D" id="3.40.50.300">
    <property type="entry name" value="P-loop containing nucleotide triphosphate hydrolases"/>
    <property type="match status" value="1"/>
</dbReference>
<dbReference type="SUPFAM" id="SSF57667">
    <property type="entry name" value="beta-beta-alpha zinc fingers"/>
    <property type="match status" value="1"/>
</dbReference>
<feature type="region of interest" description="Disordered" evidence="5">
    <location>
        <begin position="414"/>
        <end position="445"/>
    </location>
</feature>
<organism evidence="7 8">
    <name type="scientific">Blattamonas nauphoetae</name>
    <dbReference type="NCBI Taxonomy" id="2049346"/>
    <lineage>
        <taxon>Eukaryota</taxon>
        <taxon>Metamonada</taxon>
        <taxon>Preaxostyla</taxon>
        <taxon>Oxymonadida</taxon>
        <taxon>Blattamonas</taxon>
    </lineage>
</organism>
<evidence type="ECO:0000313" key="8">
    <source>
        <dbReference type="Proteomes" id="UP001281761"/>
    </source>
</evidence>
<feature type="domain" description="C2H2-type" evidence="6">
    <location>
        <begin position="395"/>
        <end position="418"/>
    </location>
</feature>
<reference evidence="7 8" key="1">
    <citation type="journal article" date="2022" name="bioRxiv">
        <title>Genomics of Preaxostyla Flagellates Illuminates Evolutionary Transitions and the Path Towards Mitochondrial Loss.</title>
        <authorList>
            <person name="Novak L.V.F."/>
            <person name="Treitli S.C."/>
            <person name="Pyrih J."/>
            <person name="Halakuc P."/>
            <person name="Pipaliya S.V."/>
            <person name="Vacek V."/>
            <person name="Brzon O."/>
            <person name="Soukal P."/>
            <person name="Eme L."/>
            <person name="Dacks J.B."/>
            <person name="Karnkowska A."/>
            <person name="Elias M."/>
            <person name="Hampl V."/>
        </authorList>
    </citation>
    <scope>NUCLEOTIDE SEQUENCE [LARGE SCALE GENOMIC DNA]</scope>
    <source>
        <strain evidence="7">NAU3</strain>
        <tissue evidence="7">Gut</tissue>
    </source>
</reference>
<comment type="similarity">
    <text evidence="1">Belongs to the IPP transferase family.</text>
</comment>
<dbReference type="Proteomes" id="UP001281761">
    <property type="component" value="Unassembled WGS sequence"/>
</dbReference>
<proteinExistence type="inferred from homology"/>
<keyword evidence="4" id="KW-0067">ATP-binding</keyword>
<dbReference type="GO" id="GO:0052381">
    <property type="term" value="F:tRNA dimethylallyltransferase activity"/>
    <property type="evidence" value="ECO:0007669"/>
    <property type="project" value="UniProtKB-EC"/>
</dbReference>